<dbReference type="InterPro" id="IPR050834">
    <property type="entry name" value="Glycosyltransf_2"/>
</dbReference>
<dbReference type="RefSeq" id="WP_189485468.1">
    <property type="nucleotide sequence ID" value="NZ_BMZB01000001.1"/>
</dbReference>
<reference evidence="3" key="1">
    <citation type="journal article" date="2014" name="Int. J. Syst. Evol. Microbiol.">
        <title>Complete genome sequence of Corynebacterium casei LMG S-19264T (=DSM 44701T), isolated from a smear-ripened cheese.</title>
        <authorList>
            <consortium name="US DOE Joint Genome Institute (JGI-PGF)"/>
            <person name="Walter F."/>
            <person name="Albersmeier A."/>
            <person name="Kalinowski J."/>
            <person name="Ruckert C."/>
        </authorList>
    </citation>
    <scope>NUCLEOTIDE SEQUENCE</scope>
    <source>
        <strain evidence="3">KCTC 32296</strain>
    </source>
</reference>
<proteinExistence type="predicted"/>
<dbReference type="InterPro" id="IPR029044">
    <property type="entry name" value="Nucleotide-diphossugar_trans"/>
</dbReference>
<evidence type="ECO:0000313" key="4">
    <source>
        <dbReference type="Proteomes" id="UP000662572"/>
    </source>
</evidence>
<evidence type="ECO:0000313" key="3">
    <source>
        <dbReference type="EMBL" id="GGZ27788.1"/>
    </source>
</evidence>
<dbReference type="GO" id="GO:0016740">
    <property type="term" value="F:transferase activity"/>
    <property type="evidence" value="ECO:0007669"/>
    <property type="project" value="UniProtKB-KW"/>
</dbReference>
<gene>
    <name evidence="3" type="ORF">GCM10011273_11860</name>
</gene>
<evidence type="ECO:0000259" key="2">
    <source>
        <dbReference type="Pfam" id="PF00535"/>
    </source>
</evidence>
<dbReference type="PANTHER" id="PTHR43685:SF2">
    <property type="entry name" value="GLYCOSYLTRANSFERASE 2-LIKE DOMAIN-CONTAINING PROTEIN"/>
    <property type="match status" value="1"/>
</dbReference>
<dbReference type="AlphaFoldDB" id="A0A918Q1S8"/>
<dbReference type="SUPFAM" id="SSF53448">
    <property type="entry name" value="Nucleotide-diphospho-sugar transferases"/>
    <property type="match status" value="1"/>
</dbReference>
<dbReference type="Gene3D" id="3.90.550.10">
    <property type="entry name" value="Spore Coat Polysaccharide Biosynthesis Protein SpsA, Chain A"/>
    <property type="match status" value="1"/>
</dbReference>
<comment type="caution">
    <text evidence="3">The sequence shown here is derived from an EMBL/GenBank/DDBJ whole genome shotgun (WGS) entry which is preliminary data.</text>
</comment>
<dbReference type="Pfam" id="PF00535">
    <property type="entry name" value="Glycos_transf_2"/>
    <property type="match status" value="1"/>
</dbReference>
<evidence type="ECO:0000256" key="1">
    <source>
        <dbReference type="SAM" id="Phobius"/>
    </source>
</evidence>
<feature type="transmembrane region" description="Helical" evidence="1">
    <location>
        <begin position="257"/>
        <end position="279"/>
    </location>
</feature>
<dbReference type="PANTHER" id="PTHR43685">
    <property type="entry name" value="GLYCOSYLTRANSFERASE"/>
    <property type="match status" value="1"/>
</dbReference>
<accession>A0A918Q1S8</accession>
<dbReference type="CDD" id="cd00761">
    <property type="entry name" value="Glyco_tranf_GTA_type"/>
    <property type="match status" value="1"/>
</dbReference>
<keyword evidence="1" id="KW-0472">Membrane</keyword>
<sequence>MKPAPPHSFTAVRLSVIIPTFRRADGLRLAVGSVLAQTGLEAVTVRIIVCDNSPEASARAIVAAINSDIDITYLHEPATGVANARNTALAATDDDFIAFLDDDEEAPADWLSKLLATQNALDADVVFGPVSARLIAAEVPYPSYFEAFFSRFGPDTTQLIDHYYGCGNSLLRRAALPRVHEVFSVDRNDCGGEDDKLFYGMREQGKRMAWAADAVVWEDVPQSRSTLKYTLPRAFAYGQGPSTSAMAHNPSKPFACAYWMINGAVQAVVFGIWGGLLTLTRAKGAASALDKCARGLGKLIWFPPFKLGFYGTALLKTNAPGR</sequence>
<name>A0A918Q1S8_9CAUL</name>
<keyword evidence="4" id="KW-1185">Reference proteome</keyword>
<organism evidence="3 4">
    <name type="scientific">Asticcacaulis endophyticus</name>
    <dbReference type="NCBI Taxonomy" id="1395890"/>
    <lineage>
        <taxon>Bacteria</taxon>
        <taxon>Pseudomonadati</taxon>
        <taxon>Pseudomonadota</taxon>
        <taxon>Alphaproteobacteria</taxon>
        <taxon>Caulobacterales</taxon>
        <taxon>Caulobacteraceae</taxon>
        <taxon>Asticcacaulis</taxon>
    </lineage>
</organism>
<dbReference type="Proteomes" id="UP000662572">
    <property type="component" value="Unassembled WGS sequence"/>
</dbReference>
<dbReference type="EMBL" id="BMZB01000001">
    <property type="protein sequence ID" value="GGZ27788.1"/>
    <property type="molecule type" value="Genomic_DNA"/>
</dbReference>
<feature type="domain" description="Glycosyltransferase 2-like" evidence="2">
    <location>
        <begin position="15"/>
        <end position="176"/>
    </location>
</feature>
<dbReference type="InterPro" id="IPR001173">
    <property type="entry name" value="Glyco_trans_2-like"/>
</dbReference>
<protein>
    <submittedName>
        <fullName evidence="3">Glycosyl transferase</fullName>
    </submittedName>
</protein>
<keyword evidence="1" id="KW-1133">Transmembrane helix</keyword>
<keyword evidence="3" id="KW-0808">Transferase</keyword>
<reference evidence="3" key="2">
    <citation type="submission" date="2020-09" db="EMBL/GenBank/DDBJ databases">
        <authorList>
            <person name="Sun Q."/>
            <person name="Kim S."/>
        </authorList>
    </citation>
    <scope>NUCLEOTIDE SEQUENCE</scope>
    <source>
        <strain evidence="3">KCTC 32296</strain>
    </source>
</reference>
<keyword evidence="1" id="KW-0812">Transmembrane</keyword>